<dbReference type="InterPro" id="IPR031367">
    <property type="entry name" value="CCDC24"/>
</dbReference>
<accession>A0A913ZF74</accession>
<dbReference type="AlphaFoldDB" id="A0A913ZF74"/>
<evidence type="ECO:0008006" key="4">
    <source>
        <dbReference type="Google" id="ProtNLM"/>
    </source>
</evidence>
<feature type="compositionally biased region" description="Pro residues" evidence="1">
    <location>
        <begin position="275"/>
        <end position="285"/>
    </location>
</feature>
<organism evidence="2 3">
    <name type="scientific">Patiria miniata</name>
    <name type="common">Bat star</name>
    <name type="synonym">Asterina miniata</name>
    <dbReference type="NCBI Taxonomy" id="46514"/>
    <lineage>
        <taxon>Eukaryota</taxon>
        <taxon>Metazoa</taxon>
        <taxon>Echinodermata</taxon>
        <taxon>Eleutherozoa</taxon>
        <taxon>Asterozoa</taxon>
        <taxon>Asteroidea</taxon>
        <taxon>Valvatacea</taxon>
        <taxon>Valvatida</taxon>
        <taxon>Asterinidae</taxon>
        <taxon>Patiria</taxon>
    </lineage>
</organism>
<evidence type="ECO:0000313" key="3">
    <source>
        <dbReference type="Proteomes" id="UP000887568"/>
    </source>
</evidence>
<name>A0A913ZF74_PATMI</name>
<keyword evidence="3" id="KW-1185">Reference proteome</keyword>
<dbReference type="OrthoDB" id="6022633at2759"/>
<proteinExistence type="predicted"/>
<dbReference type="PANTHER" id="PTHR28601">
    <property type="entry name" value="COILED-COIL DOMAIN-CONTAINING PROTEIN 24"/>
    <property type="match status" value="1"/>
</dbReference>
<feature type="compositionally biased region" description="Basic and acidic residues" evidence="1">
    <location>
        <begin position="412"/>
        <end position="421"/>
    </location>
</feature>
<dbReference type="Proteomes" id="UP000887568">
    <property type="component" value="Unplaced"/>
</dbReference>
<dbReference type="EnsemblMetazoa" id="XM_038193692.1">
    <property type="protein sequence ID" value="XP_038049620.1"/>
    <property type="gene ID" value="LOC119723143"/>
</dbReference>
<dbReference type="PANTHER" id="PTHR28601:SF1">
    <property type="entry name" value="COILED-COIL DOMAIN-CONTAINING PROTEIN 24"/>
    <property type="match status" value="1"/>
</dbReference>
<evidence type="ECO:0000313" key="2">
    <source>
        <dbReference type="EnsemblMetazoa" id="XP_038049620.1"/>
    </source>
</evidence>
<feature type="region of interest" description="Disordered" evidence="1">
    <location>
        <begin position="261"/>
        <end position="421"/>
    </location>
</feature>
<feature type="compositionally biased region" description="Basic and acidic residues" evidence="1">
    <location>
        <begin position="330"/>
        <end position="343"/>
    </location>
</feature>
<feature type="region of interest" description="Disordered" evidence="1">
    <location>
        <begin position="125"/>
        <end position="173"/>
    </location>
</feature>
<evidence type="ECO:0000256" key="1">
    <source>
        <dbReference type="SAM" id="MobiDB-lite"/>
    </source>
</evidence>
<dbReference type="GeneID" id="119723143"/>
<feature type="compositionally biased region" description="Low complexity" evidence="1">
    <location>
        <begin position="286"/>
        <end position="296"/>
    </location>
</feature>
<sequence>MAMTPTSSMEAYAPPDCLWRLVEENVAPGERQEIRDVLGNSMVDQSLELHTEVEALLEIWQDYRQEAEPTLPLSKVLPEPPLLRKSLKGQIRILVESLKERAKEEGRDSGLSLSRQNSEVLDYALNDSPRDCSTPASPRRPSTAFSIRDGRETPMRMTPSSDGDELSATSTLSDRVDSVKDQLTYLQIDEVIHDLRSALEDEVSQLLQDIRFLQGCLEEESDFRAPSRMATQIQEPSIQDLRAEKSLLEKQLEEASSRSTINIINSVRPKTTATPPSPKKLPSPLVPSGRSSSKLRPSPPPSASNGARQGPFKVPPATLGKARTSGNRGDNCRLETKSREKKVATHTPSSEAHKKPSIQTIASPPHSPASRTLSSGPRDPSLSPPPNLRPSPPSSGKPPMGRPTSAQRFRTRVLEARQGKT</sequence>
<dbReference type="Pfam" id="PF15669">
    <property type="entry name" value="CCDC24"/>
    <property type="match status" value="1"/>
</dbReference>
<dbReference type="OMA" id="AWIDQDE"/>
<feature type="compositionally biased region" description="Pro residues" evidence="1">
    <location>
        <begin position="382"/>
        <end position="396"/>
    </location>
</feature>
<reference evidence="2" key="1">
    <citation type="submission" date="2022-11" db="UniProtKB">
        <authorList>
            <consortium name="EnsemblMetazoa"/>
        </authorList>
    </citation>
    <scope>IDENTIFICATION</scope>
</reference>
<dbReference type="RefSeq" id="XP_038049620.1">
    <property type="nucleotide sequence ID" value="XM_038193692.1"/>
</dbReference>
<protein>
    <recommendedName>
        <fullName evidence="4">Coiled-coil domain-containing protein 24</fullName>
    </recommendedName>
</protein>